<dbReference type="Proteomes" id="UP000628412">
    <property type="component" value="Unassembled WGS sequence"/>
</dbReference>
<keyword evidence="4" id="KW-0479">Metal-binding</keyword>
<evidence type="ECO:0000256" key="6">
    <source>
        <dbReference type="ARBA" id="ARBA00022801"/>
    </source>
</evidence>
<evidence type="ECO:0000256" key="2">
    <source>
        <dbReference type="ARBA" id="ARBA00022695"/>
    </source>
</evidence>
<evidence type="ECO:0000256" key="8">
    <source>
        <dbReference type="PROSITE-ProRule" id="PRU00450"/>
    </source>
</evidence>
<organism evidence="10 11">
    <name type="scientific">Aegithalos caudatus</name>
    <name type="common">Long-tailed tit</name>
    <name type="synonym">Acredula caudata</name>
    <dbReference type="NCBI Taxonomy" id="73327"/>
    <lineage>
        <taxon>Eukaryota</taxon>
        <taxon>Metazoa</taxon>
        <taxon>Chordata</taxon>
        <taxon>Craniata</taxon>
        <taxon>Vertebrata</taxon>
        <taxon>Euteleostomi</taxon>
        <taxon>Archelosauria</taxon>
        <taxon>Archosauria</taxon>
        <taxon>Dinosauria</taxon>
        <taxon>Saurischia</taxon>
        <taxon>Theropoda</taxon>
        <taxon>Coelurosauria</taxon>
        <taxon>Aves</taxon>
        <taxon>Neognathae</taxon>
        <taxon>Neoaves</taxon>
        <taxon>Telluraves</taxon>
        <taxon>Australaves</taxon>
        <taxon>Passeriformes</taxon>
        <taxon>Sylvioidea</taxon>
        <taxon>Aegithalidae</taxon>
        <taxon>Aegithalos</taxon>
    </lineage>
</organism>
<dbReference type="GO" id="GO:0003964">
    <property type="term" value="F:RNA-directed DNA polymerase activity"/>
    <property type="evidence" value="ECO:0007669"/>
    <property type="project" value="UniProtKB-KW"/>
</dbReference>
<dbReference type="SUPFAM" id="SSF46919">
    <property type="entry name" value="N-terminal Zn binding domain of HIV integrase"/>
    <property type="match status" value="1"/>
</dbReference>
<accession>A0A850XTS8</accession>
<dbReference type="GO" id="GO:0016787">
    <property type="term" value="F:hydrolase activity"/>
    <property type="evidence" value="ECO:0007669"/>
    <property type="project" value="UniProtKB-KW"/>
</dbReference>
<keyword evidence="6" id="KW-0378">Hydrolase</keyword>
<dbReference type="Pfam" id="PF02022">
    <property type="entry name" value="Integrase_Zn"/>
    <property type="match status" value="1"/>
</dbReference>
<dbReference type="GO" id="GO:0035613">
    <property type="term" value="F:RNA stem-loop binding"/>
    <property type="evidence" value="ECO:0007669"/>
    <property type="project" value="TreeGrafter"/>
</dbReference>
<evidence type="ECO:0000256" key="4">
    <source>
        <dbReference type="ARBA" id="ARBA00022723"/>
    </source>
</evidence>
<dbReference type="AlphaFoldDB" id="A0A850XTS8"/>
<dbReference type="GO" id="GO:0008270">
    <property type="term" value="F:zinc ion binding"/>
    <property type="evidence" value="ECO:0007669"/>
    <property type="project" value="UniProtKB-KW"/>
</dbReference>
<evidence type="ECO:0000313" key="10">
    <source>
        <dbReference type="EMBL" id="NWH84784.1"/>
    </source>
</evidence>
<evidence type="ECO:0000256" key="7">
    <source>
        <dbReference type="ARBA" id="ARBA00022918"/>
    </source>
</evidence>
<keyword evidence="5" id="KW-0255">Endonuclease</keyword>
<dbReference type="EMBL" id="WEIU01003338">
    <property type="protein sequence ID" value="NWH84784.1"/>
    <property type="molecule type" value="Genomic_DNA"/>
</dbReference>
<protein>
    <submittedName>
        <fullName evidence="10">POK19 protein</fullName>
    </submittedName>
</protein>
<evidence type="ECO:0000259" key="9">
    <source>
        <dbReference type="PROSITE" id="PS50876"/>
    </source>
</evidence>
<keyword evidence="11" id="KW-1185">Reference proteome</keyword>
<dbReference type="PROSITE" id="PS50876">
    <property type="entry name" value="ZF_INTEGRASE"/>
    <property type="match status" value="1"/>
</dbReference>
<gene>
    <name evidence="10" type="primary">Ervk19_2</name>
    <name evidence="10" type="ORF">AEGCAU_R14963</name>
</gene>
<feature type="domain" description="Integrase-type" evidence="9">
    <location>
        <begin position="10"/>
        <end position="51"/>
    </location>
</feature>
<comment type="caution">
    <text evidence="10">The sequence shown here is derived from an EMBL/GenBank/DDBJ whole genome shotgun (WGS) entry which is preliminary data.</text>
</comment>
<dbReference type="Gene3D" id="1.10.10.200">
    <property type="match status" value="1"/>
</dbReference>
<dbReference type="PANTHER" id="PTHR41694">
    <property type="entry name" value="ENDOGENOUS RETROVIRUS GROUP K MEMBER POL PROTEIN"/>
    <property type="match status" value="1"/>
</dbReference>
<dbReference type="InterPro" id="IPR003308">
    <property type="entry name" value="Integrase_Zn-bd_dom_N"/>
</dbReference>
<keyword evidence="8" id="KW-0862">Zinc</keyword>
<keyword evidence="2" id="KW-0548">Nucleotidyltransferase</keyword>
<evidence type="ECO:0000256" key="1">
    <source>
        <dbReference type="ARBA" id="ARBA00022679"/>
    </source>
</evidence>
<feature type="non-terminal residue" evidence="10">
    <location>
        <position position="78"/>
    </location>
</feature>
<name>A0A850XTS8_AEGCA</name>
<evidence type="ECO:0000313" key="11">
    <source>
        <dbReference type="Proteomes" id="UP000628412"/>
    </source>
</evidence>
<proteinExistence type="predicted"/>
<keyword evidence="3" id="KW-0540">Nuclease</keyword>
<dbReference type="InterPro" id="IPR017856">
    <property type="entry name" value="Integrase-like_N"/>
</dbReference>
<keyword evidence="8" id="KW-0863">Zinc-finger</keyword>
<dbReference type="PANTHER" id="PTHR41694:SF3">
    <property type="entry name" value="RNA-DIRECTED DNA POLYMERASE-RELATED"/>
    <property type="match status" value="1"/>
</dbReference>
<keyword evidence="1" id="KW-0808">Transferase</keyword>
<feature type="non-terminal residue" evidence="10">
    <location>
        <position position="1"/>
    </location>
</feature>
<dbReference type="GO" id="GO:0004519">
    <property type="term" value="F:endonuclease activity"/>
    <property type="evidence" value="ECO:0007669"/>
    <property type="project" value="UniProtKB-KW"/>
</dbReference>
<sequence>IPVEVPSLPSVFEQAKLSHHIYHQNVSAVMRMFHLSREQANAVVGSCASCQSFQVPFLSAGINPRGLHSCQLWQTVVT</sequence>
<evidence type="ECO:0000256" key="5">
    <source>
        <dbReference type="ARBA" id="ARBA00022759"/>
    </source>
</evidence>
<evidence type="ECO:0000256" key="3">
    <source>
        <dbReference type="ARBA" id="ARBA00022722"/>
    </source>
</evidence>
<reference evidence="10" key="1">
    <citation type="submission" date="2019-10" db="EMBL/GenBank/DDBJ databases">
        <title>Bird 10,000 Genomes (B10K) Project - Family phase.</title>
        <authorList>
            <person name="Zhang G."/>
        </authorList>
    </citation>
    <scope>NUCLEOTIDE SEQUENCE</scope>
    <source>
        <strain evidence="10">B10K-DU-002-10</strain>
        <tissue evidence="10">Muscle</tissue>
    </source>
</reference>
<keyword evidence="7" id="KW-0695">RNA-directed DNA polymerase</keyword>